<name>A0AAV7PS02_PLEWA</name>
<organism evidence="2 3">
    <name type="scientific">Pleurodeles waltl</name>
    <name type="common">Iberian ribbed newt</name>
    <dbReference type="NCBI Taxonomy" id="8319"/>
    <lineage>
        <taxon>Eukaryota</taxon>
        <taxon>Metazoa</taxon>
        <taxon>Chordata</taxon>
        <taxon>Craniata</taxon>
        <taxon>Vertebrata</taxon>
        <taxon>Euteleostomi</taxon>
        <taxon>Amphibia</taxon>
        <taxon>Batrachia</taxon>
        <taxon>Caudata</taxon>
        <taxon>Salamandroidea</taxon>
        <taxon>Salamandridae</taxon>
        <taxon>Pleurodelinae</taxon>
        <taxon>Pleurodeles</taxon>
    </lineage>
</organism>
<gene>
    <name evidence="2" type="ORF">NDU88_008393</name>
</gene>
<evidence type="ECO:0000256" key="1">
    <source>
        <dbReference type="SAM" id="MobiDB-lite"/>
    </source>
</evidence>
<sequence length="131" mass="15132">MLRLAKYGEIRSGRYAPENLRESRPPSRSGQQNLRVFMSRCVPGTTFSYPTPGTKKVEWERTHQDTRKCSLSKNRFIRRKRGTHDSRSTTIRSKGLTPTESLQNLEHGLSGQAAWIENTKLKGNNTRDRER</sequence>
<evidence type="ECO:0000313" key="3">
    <source>
        <dbReference type="Proteomes" id="UP001066276"/>
    </source>
</evidence>
<dbReference type="AlphaFoldDB" id="A0AAV7PS02"/>
<dbReference type="EMBL" id="JANPWB010000011">
    <property type="protein sequence ID" value="KAJ1130037.1"/>
    <property type="molecule type" value="Genomic_DNA"/>
</dbReference>
<reference evidence="2" key="1">
    <citation type="journal article" date="2022" name="bioRxiv">
        <title>Sequencing and chromosome-scale assembly of the giantPleurodeles waltlgenome.</title>
        <authorList>
            <person name="Brown T."/>
            <person name="Elewa A."/>
            <person name="Iarovenko S."/>
            <person name="Subramanian E."/>
            <person name="Araus A.J."/>
            <person name="Petzold A."/>
            <person name="Susuki M."/>
            <person name="Suzuki K.-i.T."/>
            <person name="Hayashi T."/>
            <person name="Toyoda A."/>
            <person name="Oliveira C."/>
            <person name="Osipova E."/>
            <person name="Leigh N.D."/>
            <person name="Simon A."/>
            <person name="Yun M.H."/>
        </authorList>
    </citation>
    <scope>NUCLEOTIDE SEQUENCE</scope>
    <source>
        <strain evidence="2">20211129_DDA</strain>
        <tissue evidence="2">Liver</tissue>
    </source>
</reference>
<evidence type="ECO:0000313" key="2">
    <source>
        <dbReference type="EMBL" id="KAJ1130037.1"/>
    </source>
</evidence>
<feature type="region of interest" description="Disordered" evidence="1">
    <location>
        <begin position="1"/>
        <end position="33"/>
    </location>
</feature>
<proteinExistence type="predicted"/>
<accession>A0AAV7PS02</accession>
<dbReference type="Proteomes" id="UP001066276">
    <property type="component" value="Chromosome 7"/>
</dbReference>
<keyword evidence="3" id="KW-1185">Reference proteome</keyword>
<protein>
    <submittedName>
        <fullName evidence="2">Uncharacterized protein</fullName>
    </submittedName>
</protein>
<comment type="caution">
    <text evidence="2">The sequence shown here is derived from an EMBL/GenBank/DDBJ whole genome shotgun (WGS) entry which is preliminary data.</text>
</comment>
<feature type="compositionally biased region" description="Basic and acidic residues" evidence="1">
    <location>
        <begin position="1"/>
        <end position="12"/>
    </location>
</feature>